<dbReference type="InterPro" id="IPR036291">
    <property type="entry name" value="NAD(P)-bd_dom_sf"/>
</dbReference>
<evidence type="ECO:0000259" key="3">
    <source>
        <dbReference type="Pfam" id="PF01408"/>
    </source>
</evidence>
<reference evidence="5 6" key="1">
    <citation type="submission" date="2021-01" db="EMBL/GenBank/DDBJ databases">
        <title>Genome public.</title>
        <authorList>
            <person name="Liu C."/>
            <person name="Sun Q."/>
        </authorList>
    </citation>
    <scope>NUCLEOTIDE SEQUENCE [LARGE SCALE GENOMIC DNA]</scope>
    <source>
        <strain evidence="5 6">JC656</strain>
    </source>
</reference>
<keyword evidence="1" id="KW-0560">Oxidoreductase</keyword>
<name>A0ABS1K1H9_9MICC</name>
<dbReference type="Proteomes" id="UP000639051">
    <property type="component" value="Unassembled WGS sequence"/>
</dbReference>
<dbReference type="Gene3D" id="3.30.360.10">
    <property type="entry name" value="Dihydrodipicolinate Reductase, domain 2"/>
    <property type="match status" value="1"/>
</dbReference>
<dbReference type="Pfam" id="PF22725">
    <property type="entry name" value="GFO_IDH_MocA_C3"/>
    <property type="match status" value="1"/>
</dbReference>
<keyword evidence="6" id="KW-1185">Reference proteome</keyword>
<dbReference type="InterPro" id="IPR000683">
    <property type="entry name" value="Gfo/Idh/MocA-like_OxRdtase_N"/>
</dbReference>
<evidence type="ECO:0000256" key="2">
    <source>
        <dbReference type="ARBA" id="ARBA00023027"/>
    </source>
</evidence>
<comment type="caution">
    <text evidence="5">The sequence shown here is derived from an EMBL/GenBank/DDBJ whole genome shotgun (WGS) entry which is preliminary data.</text>
</comment>
<evidence type="ECO:0000313" key="5">
    <source>
        <dbReference type="EMBL" id="MBL0704156.1"/>
    </source>
</evidence>
<gene>
    <name evidence="5" type="ORF">JJE72_01380</name>
</gene>
<evidence type="ECO:0000313" key="6">
    <source>
        <dbReference type="Proteomes" id="UP000639051"/>
    </source>
</evidence>
<dbReference type="InterPro" id="IPR050463">
    <property type="entry name" value="Gfo/Idh/MocA_oxidrdct_glycsds"/>
</dbReference>
<evidence type="ECO:0000259" key="4">
    <source>
        <dbReference type="Pfam" id="PF22725"/>
    </source>
</evidence>
<dbReference type="PANTHER" id="PTHR43818:SF11">
    <property type="entry name" value="BCDNA.GH03377"/>
    <property type="match status" value="1"/>
</dbReference>
<keyword evidence="2" id="KW-0520">NAD</keyword>
<sequence length="407" mass="42756">MSKPLGVAVIGAGMAGKAHAAAYRTASTLYNPTLPEIRLVSIGDVNAEFGRAAATRFSYERHDSSWQAIAEADDIDVVSVVIANSLHREVVEGLLAAGKHVLCEKPLSDTLADARAMASAARAAEERGVLGRIGFTYRRTPGIAAVRELIQDGTLGRPLHFSGRYWTDYGCSAQAPMSWRYKGGPGSGALADVGSHLAYVGEFLCGDIQTVSGGQLSTAITQRPLPLGAVMGHDHAAVSDTFEPVENDDVASFSAEFSSCIGSLSVSRVAAGHANSLMFEVFCENGAAVFDQRRPSEIGLFLNEGPSAQNGYRQVILGPDHPYIAGGLAMDAPSVGFGQNDAFGYQARAFLEEVAGLSEAESLPRNATFDEGVRNMEILDAVAASAAASGRRVEVPSAQKPAPAVVR</sequence>
<dbReference type="Pfam" id="PF01408">
    <property type="entry name" value="GFO_IDH_MocA"/>
    <property type="match status" value="1"/>
</dbReference>
<dbReference type="SUPFAM" id="SSF51735">
    <property type="entry name" value="NAD(P)-binding Rossmann-fold domains"/>
    <property type="match status" value="1"/>
</dbReference>
<feature type="domain" description="Gfo/Idh/MocA-like oxidoreductase N-terminal" evidence="3">
    <location>
        <begin position="6"/>
        <end position="126"/>
    </location>
</feature>
<dbReference type="InterPro" id="IPR055170">
    <property type="entry name" value="GFO_IDH_MocA-like_dom"/>
</dbReference>
<protein>
    <submittedName>
        <fullName evidence="5">Gfo/Idh/MocA family oxidoreductase</fullName>
    </submittedName>
</protein>
<dbReference type="RefSeq" id="WP_189694927.1">
    <property type="nucleotide sequence ID" value="NZ_BNCM01000015.1"/>
</dbReference>
<dbReference type="Gene3D" id="3.40.50.720">
    <property type="entry name" value="NAD(P)-binding Rossmann-like Domain"/>
    <property type="match status" value="1"/>
</dbReference>
<dbReference type="SUPFAM" id="SSF55347">
    <property type="entry name" value="Glyceraldehyde-3-phosphate dehydrogenase-like, C-terminal domain"/>
    <property type="match status" value="1"/>
</dbReference>
<dbReference type="PANTHER" id="PTHR43818">
    <property type="entry name" value="BCDNA.GH03377"/>
    <property type="match status" value="1"/>
</dbReference>
<proteinExistence type="predicted"/>
<dbReference type="EMBL" id="JAERRC010000006">
    <property type="protein sequence ID" value="MBL0704156.1"/>
    <property type="molecule type" value="Genomic_DNA"/>
</dbReference>
<organism evidence="5 6">
    <name type="scientific">Sinomonas cellulolyticus</name>
    <dbReference type="NCBI Taxonomy" id="2801916"/>
    <lineage>
        <taxon>Bacteria</taxon>
        <taxon>Bacillati</taxon>
        <taxon>Actinomycetota</taxon>
        <taxon>Actinomycetes</taxon>
        <taxon>Micrococcales</taxon>
        <taxon>Micrococcaceae</taxon>
        <taxon>Sinomonas</taxon>
    </lineage>
</organism>
<evidence type="ECO:0000256" key="1">
    <source>
        <dbReference type="ARBA" id="ARBA00023002"/>
    </source>
</evidence>
<feature type="domain" description="GFO/IDH/MocA-like oxidoreductase" evidence="4">
    <location>
        <begin position="144"/>
        <end position="288"/>
    </location>
</feature>
<accession>A0ABS1K1H9</accession>